<accession>A0A0D7AS57</accession>
<sequence>MLFTTECHVCLAPNSDALVEFVTQTRLCKACLDLGNVFSDDYRVTSCPKLDRDIEGDVPFIELGDNRSFYQHVPSAVALLSETMNMDDPEYIAWCNLKGEENTKRRRAASKCTETYNQLSALWSQTRLQSVTRRLEAKGWKNELKHQVSKDYLEAHTLIADAKGPFTDSDWRSTRSTLIQYMRVVKLRRVQQERVELFWKAYSEHTASLPALPVLPPAATVGRSAELQKLISKRNLDETLTVDDFLAVLDTHLVQIASKWRSTQKVALKKLLRQAKRETNLCLAVSVFQCQKCSMHLWPTEVLAHSCFLNNTYCKDSGAFGVYDLKPAIVLPEDRMEMGRRTLMRSEIDPKATIAELDKQRHRSDSFCIRGHPQESIERIVDEKWLQQEQREVYEWLMSFDEIICRRCSHLVASGFAHEHLAE</sequence>
<dbReference type="Proteomes" id="UP000054007">
    <property type="component" value="Unassembled WGS sequence"/>
</dbReference>
<keyword evidence="2" id="KW-1185">Reference proteome</keyword>
<protein>
    <submittedName>
        <fullName evidence="1">Uncharacterized protein</fullName>
    </submittedName>
</protein>
<dbReference type="STRING" id="1314674.A0A0D7AS57"/>
<name>A0A0D7AS57_9AGAR</name>
<proteinExistence type="predicted"/>
<organism evidence="1 2">
    <name type="scientific">Cylindrobasidium torrendii FP15055 ss-10</name>
    <dbReference type="NCBI Taxonomy" id="1314674"/>
    <lineage>
        <taxon>Eukaryota</taxon>
        <taxon>Fungi</taxon>
        <taxon>Dikarya</taxon>
        <taxon>Basidiomycota</taxon>
        <taxon>Agaricomycotina</taxon>
        <taxon>Agaricomycetes</taxon>
        <taxon>Agaricomycetidae</taxon>
        <taxon>Agaricales</taxon>
        <taxon>Marasmiineae</taxon>
        <taxon>Physalacriaceae</taxon>
        <taxon>Cylindrobasidium</taxon>
    </lineage>
</organism>
<dbReference type="AlphaFoldDB" id="A0A0D7AS57"/>
<gene>
    <name evidence="1" type="ORF">CYLTODRAFT_482266</name>
</gene>
<dbReference type="EMBL" id="KN881208">
    <property type="protein sequence ID" value="KIY60845.1"/>
    <property type="molecule type" value="Genomic_DNA"/>
</dbReference>
<evidence type="ECO:0000313" key="1">
    <source>
        <dbReference type="EMBL" id="KIY60845.1"/>
    </source>
</evidence>
<evidence type="ECO:0000313" key="2">
    <source>
        <dbReference type="Proteomes" id="UP000054007"/>
    </source>
</evidence>
<reference evidence="1 2" key="1">
    <citation type="journal article" date="2015" name="Fungal Genet. Biol.">
        <title>Evolution of novel wood decay mechanisms in Agaricales revealed by the genome sequences of Fistulina hepatica and Cylindrobasidium torrendii.</title>
        <authorList>
            <person name="Floudas D."/>
            <person name="Held B.W."/>
            <person name="Riley R."/>
            <person name="Nagy L.G."/>
            <person name="Koehler G."/>
            <person name="Ransdell A.S."/>
            <person name="Younus H."/>
            <person name="Chow J."/>
            <person name="Chiniquy J."/>
            <person name="Lipzen A."/>
            <person name="Tritt A."/>
            <person name="Sun H."/>
            <person name="Haridas S."/>
            <person name="LaButti K."/>
            <person name="Ohm R.A."/>
            <person name="Kues U."/>
            <person name="Blanchette R.A."/>
            <person name="Grigoriev I.V."/>
            <person name="Minto R.E."/>
            <person name="Hibbett D.S."/>
        </authorList>
    </citation>
    <scope>NUCLEOTIDE SEQUENCE [LARGE SCALE GENOMIC DNA]</scope>
    <source>
        <strain evidence="1 2">FP15055 ss-10</strain>
    </source>
</reference>